<feature type="transmembrane region" description="Helical" evidence="1">
    <location>
        <begin position="73"/>
        <end position="100"/>
    </location>
</feature>
<comment type="caution">
    <text evidence="2">The sequence shown here is derived from an EMBL/GenBank/DDBJ whole genome shotgun (WGS) entry which is preliminary data.</text>
</comment>
<dbReference type="STRING" id="500637.PROVRUST_05791"/>
<dbReference type="Proteomes" id="UP000005512">
    <property type="component" value="Unassembled WGS sequence"/>
</dbReference>
<keyword evidence="1" id="KW-1133">Transmembrane helix</keyword>
<evidence type="ECO:0000313" key="3">
    <source>
        <dbReference type="Proteomes" id="UP000005512"/>
    </source>
</evidence>
<evidence type="ECO:0008006" key="4">
    <source>
        <dbReference type="Google" id="ProtNLM"/>
    </source>
</evidence>
<keyword evidence="1" id="KW-0472">Membrane</keyword>
<dbReference type="AlphaFoldDB" id="D1P0X3"/>
<gene>
    <name evidence="2" type="ORF">PROVRUST_05791</name>
</gene>
<feature type="transmembrane region" description="Helical" evidence="1">
    <location>
        <begin position="144"/>
        <end position="164"/>
    </location>
</feature>
<reference evidence="2" key="1">
    <citation type="submission" date="2009-12" db="EMBL/GenBank/DDBJ databases">
        <authorList>
            <person name="Weinstock G."/>
            <person name="Sodergren E."/>
            <person name="Clifton S."/>
            <person name="Fulton L."/>
            <person name="Fulton B."/>
            <person name="Courtney L."/>
            <person name="Fronick C."/>
            <person name="Harrison M."/>
            <person name="Strong C."/>
            <person name="Farmer C."/>
            <person name="Delahaunty K."/>
            <person name="Markovic C."/>
            <person name="Hall O."/>
            <person name="Minx P."/>
            <person name="Tomlinson C."/>
            <person name="Mitreva M."/>
            <person name="Nelson J."/>
            <person name="Hou S."/>
            <person name="Wollam A."/>
            <person name="Pepin K.H."/>
            <person name="Johnson M."/>
            <person name="Bhonagiri V."/>
            <person name="Nash W.E."/>
            <person name="Warren W."/>
            <person name="Chinwalla A."/>
            <person name="Mardis E.R."/>
            <person name="Wilson R.K."/>
        </authorList>
    </citation>
    <scope>NUCLEOTIDE SEQUENCE [LARGE SCALE GENOMIC DNA]</scope>
    <source>
        <strain evidence="2">DSM 4541</strain>
    </source>
</reference>
<dbReference type="EMBL" id="ABXV02000017">
    <property type="protein sequence ID" value="EFB72992.1"/>
    <property type="molecule type" value="Genomic_DNA"/>
</dbReference>
<sequence length="174" mass="19313">MEVNSSSSGEPSPVSYSTLKNELKVQPRGIGGWLILPLLGQLYMLCNLISMMLQDITLVKGVWSLATDSDSDFYIAGFAPTFYSVQGGLGVVIALMLWSFIAAFKGKSSTKLLFIITMLLYVFIIAIARIAFPLAFDLEIDFNYVMSLFYASLYCLIGIVYFLVSARVKNTFIH</sequence>
<accession>D1P0X3</accession>
<dbReference type="HOGENOM" id="CLU_108010_1_0_6"/>
<dbReference type="RefSeq" id="WP_006813848.1">
    <property type="nucleotide sequence ID" value="NZ_GG703818.1"/>
</dbReference>
<proteinExistence type="predicted"/>
<feature type="transmembrane region" description="Helical" evidence="1">
    <location>
        <begin position="30"/>
        <end position="53"/>
    </location>
</feature>
<evidence type="ECO:0000256" key="1">
    <source>
        <dbReference type="SAM" id="Phobius"/>
    </source>
</evidence>
<protein>
    <recommendedName>
        <fullName evidence="4">DUF2569 domain-containing protein</fullName>
    </recommendedName>
</protein>
<organism evidence="2 3">
    <name type="scientific">Providencia rustigianii DSM 4541</name>
    <dbReference type="NCBI Taxonomy" id="500637"/>
    <lineage>
        <taxon>Bacteria</taxon>
        <taxon>Pseudomonadati</taxon>
        <taxon>Pseudomonadota</taxon>
        <taxon>Gammaproteobacteria</taxon>
        <taxon>Enterobacterales</taxon>
        <taxon>Morganellaceae</taxon>
        <taxon>Providencia</taxon>
    </lineage>
</organism>
<keyword evidence="1" id="KW-0812">Transmembrane</keyword>
<evidence type="ECO:0000313" key="2">
    <source>
        <dbReference type="EMBL" id="EFB72992.1"/>
    </source>
</evidence>
<keyword evidence="3" id="KW-1185">Reference proteome</keyword>
<dbReference type="Pfam" id="PF10754">
    <property type="entry name" value="DUF2569"/>
    <property type="match status" value="1"/>
</dbReference>
<feature type="transmembrane region" description="Helical" evidence="1">
    <location>
        <begin position="112"/>
        <end position="132"/>
    </location>
</feature>
<dbReference type="eggNOG" id="ENOG5031IZE">
    <property type="taxonomic scope" value="Bacteria"/>
</dbReference>
<name>D1P0X3_9GAMM</name>
<dbReference type="InterPro" id="IPR019690">
    <property type="entry name" value="DUF2569"/>
</dbReference>